<dbReference type="InterPro" id="IPR021640">
    <property type="entry name" value="Mediator_Med28"/>
</dbReference>
<keyword evidence="5 10" id="KW-0175">Coiled coil</keyword>
<evidence type="ECO:0000256" key="9">
    <source>
        <dbReference type="ARBA" id="ARBA00031964"/>
    </source>
</evidence>
<evidence type="ECO:0000256" key="6">
    <source>
        <dbReference type="ARBA" id="ARBA00023159"/>
    </source>
</evidence>
<evidence type="ECO:0000256" key="8">
    <source>
        <dbReference type="ARBA" id="ARBA00023242"/>
    </source>
</evidence>
<proteinExistence type="inferred from homology"/>
<keyword evidence="4" id="KW-0805">Transcription regulation</keyword>
<sequence>MASSNENSKSTSPHLVDDFESAFQNCISLLTSQEHFNVHSSEETKEGVENSVQRFLESARQMEAYFLNKRLVLSVAKPENVLSEEIVELKAELERKDALLEKHYERLPKWQNLLRATTLPPTTTQSSPYAGSQGGMIHQTMTPASSLPPSASGPYMGGGGGGPSQTQQMMNPQQQQAPAMTPGQYPGPPAGHPGQYNMPPPAYPQQGPLAFLERM</sequence>
<dbReference type="Proteomes" id="UP000762676">
    <property type="component" value="Unassembled WGS sequence"/>
</dbReference>
<dbReference type="PANTHER" id="PTHR13512">
    <property type="entry name" value="MEDIATOR COMPLEX SUBUNIT 28"/>
    <property type="match status" value="1"/>
</dbReference>
<evidence type="ECO:0000256" key="3">
    <source>
        <dbReference type="ARBA" id="ARBA00019683"/>
    </source>
</evidence>
<evidence type="ECO:0000256" key="1">
    <source>
        <dbReference type="ARBA" id="ARBA00004123"/>
    </source>
</evidence>
<evidence type="ECO:0000313" key="13">
    <source>
        <dbReference type="Proteomes" id="UP000762676"/>
    </source>
</evidence>
<reference evidence="12 13" key="1">
    <citation type="journal article" date="2021" name="Elife">
        <title>Chloroplast acquisition without the gene transfer in kleptoplastic sea slugs, Plakobranchus ocellatus.</title>
        <authorList>
            <person name="Maeda T."/>
            <person name="Takahashi S."/>
            <person name="Yoshida T."/>
            <person name="Shimamura S."/>
            <person name="Takaki Y."/>
            <person name="Nagai Y."/>
            <person name="Toyoda A."/>
            <person name="Suzuki Y."/>
            <person name="Arimoto A."/>
            <person name="Ishii H."/>
            <person name="Satoh N."/>
            <person name="Nishiyama T."/>
            <person name="Hasebe M."/>
            <person name="Maruyama T."/>
            <person name="Minagawa J."/>
            <person name="Obokata J."/>
            <person name="Shigenobu S."/>
        </authorList>
    </citation>
    <scope>NUCLEOTIDE SEQUENCE [LARGE SCALE GENOMIC DNA]</scope>
</reference>
<feature type="compositionally biased region" description="Low complexity" evidence="11">
    <location>
        <begin position="164"/>
        <end position="184"/>
    </location>
</feature>
<organism evidence="12 13">
    <name type="scientific">Elysia marginata</name>
    <dbReference type="NCBI Taxonomy" id="1093978"/>
    <lineage>
        <taxon>Eukaryota</taxon>
        <taxon>Metazoa</taxon>
        <taxon>Spiralia</taxon>
        <taxon>Lophotrochozoa</taxon>
        <taxon>Mollusca</taxon>
        <taxon>Gastropoda</taxon>
        <taxon>Heterobranchia</taxon>
        <taxon>Euthyneura</taxon>
        <taxon>Panpulmonata</taxon>
        <taxon>Sacoglossa</taxon>
        <taxon>Placobranchoidea</taxon>
        <taxon>Plakobranchidae</taxon>
        <taxon>Elysia</taxon>
    </lineage>
</organism>
<keyword evidence="7" id="KW-0804">Transcription</keyword>
<dbReference type="AlphaFoldDB" id="A0AAV4ECP0"/>
<feature type="compositionally biased region" description="Low complexity" evidence="11">
    <location>
        <begin position="143"/>
        <end position="154"/>
    </location>
</feature>
<comment type="subcellular location">
    <subcellularLocation>
        <location evidence="1">Nucleus</location>
    </subcellularLocation>
</comment>
<dbReference type="GO" id="GO:0016592">
    <property type="term" value="C:mediator complex"/>
    <property type="evidence" value="ECO:0007669"/>
    <property type="project" value="TreeGrafter"/>
</dbReference>
<evidence type="ECO:0000256" key="7">
    <source>
        <dbReference type="ARBA" id="ARBA00023163"/>
    </source>
</evidence>
<accession>A0AAV4ECP0</accession>
<keyword evidence="8" id="KW-0539">Nucleus</keyword>
<dbReference type="EMBL" id="BMAT01000044">
    <property type="protein sequence ID" value="GFR58441.1"/>
    <property type="molecule type" value="Genomic_DNA"/>
</dbReference>
<comment type="caution">
    <text evidence="12">The sequence shown here is derived from an EMBL/GenBank/DDBJ whole genome shotgun (WGS) entry which is preliminary data.</text>
</comment>
<evidence type="ECO:0000256" key="11">
    <source>
        <dbReference type="SAM" id="MobiDB-lite"/>
    </source>
</evidence>
<keyword evidence="13" id="KW-1185">Reference proteome</keyword>
<evidence type="ECO:0000256" key="10">
    <source>
        <dbReference type="SAM" id="Coils"/>
    </source>
</evidence>
<gene>
    <name evidence="12" type="ORF">ElyMa_000029800</name>
</gene>
<evidence type="ECO:0000256" key="2">
    <source>
        <dbReference type="ARBA" id="ARBA00005571"/>
    </source>
</evidence>
<evidence type="ECO:0000256" key="5">
    <source>
        <dbReference type="ARBA" id="ARBA00023054"/>
    </source>
</evidence>
<dbReference type="Pfam" id="PF11594">
    <property type="entry name" value="Med28"/>
    <property type="match status" value="1"/>
</dbReference>
<feature type="region of interest" description="Disordered" evidence="11">
    <location>
        <begin position="119"/>
        <end position="207"/>
    </location>
</feature>
<comment type="similarity">
    <text evidence="2">Belongs to the Mediator complex subunit 28 family.</text>
</comment>
<name>A0AAV4ECP0_9GAST</name>
<evidence type="ECO:0000256" key="4">
    <source>
        <dbReference type="ARBA" id="ARBA00023015"/>
    </source>
</evidence>
<keyword evidence="6" id="KW-0010">Activator</keyword>
<feature type="coiled-coil region" evidence="10">
    <location>
        <begin position="79"/>
        <end position="106"/>
    </location>
</feature>
<protein>
    <recommendedName>
        <fullName evidence="3">Mediator of RNA polymerase II transcription subunit 28</fullName>
    </recommendedName>
    <alternativeName>
        <fullName evidence="9">Mediator complex subunit 28</fullName>
    </alternativeName>
</protein>
<evidence type="ECO:0000313" key="12">
    <source>
        <dbReference type="EMBL" id="GFR58441.1"/>
    </source>
</evidence>
<dbReference type="PANTHER" id="PTHR13512:SF2">
    <property type="entry name" value="MEDIATOR OF RNA POLYMERASE II TRANSCRIPTION SUBUNIT 28"/>
    <property type="match status" value="1"/>
</dbReference>